<feature type="domain" description="Glycosyl transferase family 1" evidence="1">
    <location>
        <begin position="182"/>
        <end position="343"/>
    </location>
</feature>
<accession>A0A1W1CBF4</accession>
<organism evidence="3">
    <name type="scientific">hydrothermal vent metagenome</name>
    <dbReference type="NCBI Taxonomy" id="652676"/>
    <lineage>
        <taxon>unclassified sequences</taxon>
        <taxon>metagenomes</taxon>
        <taxon>ecological metagenomes</taxon>
    </lineage>
</organism>
<sequence>MSKKRVIFFLPALDVGGAERVTVNIIRYLNPNSYDIHLVMVQKKGLFLEHIPNYVTIHDLGVKKTIFSIFRLRKVIKKIEPDIIYSTLIRTHVAIYFALKNITQQLKVVMRMPSSPKLMMEEGGGNVINKFILTKALKKADIVVAQTPEMKDEIEFYYNVNSKNVKVLLNILDKENINKSIKNQTNPFDSKNINVVASGLVRHIKGFDILILAFKKVYMKNKNFRLYIIGRDLNGQTAQYEKLVISLGLEGVVFFLGYQSNPYRYYFYSDLFVLSSRREGLPNVVLENLYLNKPIVATRCVPFMSTIIQEGINGFLVDINDADSLATAIINFKEIKEPTLKLSDNYSNLEDIF</sequence>
<dbReference type="InterPro" id="IPR001296">
    <property type="entry name" value="Glyco_trans_1"/>
</dbReference>
<keyword evidence="3" id="KW-0808">Transferase</keyword>
<evidence type="ECO:0000259" key="1">
    <source>
        <dbReference type="Pfam" id="PF00534"/>
    </source>
</evidence>
<dbReference type="AlphaFoldDB" id="A0A1W1CBF4"/>
<dbReference type="CDD" id="cd03811">
    <property type="entry name" value="GT4_GT28_WabH-like"/>
    <property type="match status" value="1"/>
</dbReference>
<protein>
    <submittedName>
        <fullName evidence="3">Glycosyl transferase, group 1</fullName>
    </submittedName>
</protein>
<dbReference type="GO" id="GO:0016757">
    <property type="term" value="F:glycosyltransferase activity"/>
    <property type="evidence" value="ECO:0007669"/>
    <property type="project" value="InterPro"/>
</dbReference>
<dbReference type="InterPro" id="IPR028098">
    <property type="entry name" value="Glyco_trans_4-like_N"/>
</dbReference>
<reference evidence="3" key="1">
    <citation type="submission" date="2016-10" db="EMBL/GenBank/DDBJ databases">
        <authorList>
            <person name="de Groot N.N."/>
        </authorList>
    </citation>
    <scope>NUCLEOTIDE SEQUENCE</scope>
</reference>
<evidence type="ECO:0000259" key="2">
    <source>
        <dbReference type="Pfam" id="PF13439"/>
    </source>
</evidence>
<dbReference type="PANTHER" id="PTHR12526">
    <property type="entry name" value="GLYCOSYLTRANSFERASE"/>
    <property type="match status" value="1"/>
</dbReference>
<dbReference type="EMBL" id="FPHN01000150">
    <property type="protein sequence ID" value="SFV63104.1"/>
    <property type="molecule type" value="Genomic_DNA"/>
</dbReference>
<evidence type="ECO:0000313" key="3">
    <source>
        <dbReference type="EMBL" id="SFV63104.1"/>
    </source>
</evidence>
<dbReference type="Pfam" id="PF00534">
    <property type="entry name" value="Glycos_transf_1"/>
    <property type="match status" value="1"/>
</dbReference>
<dbReference type="SUPFAM" id="SSF53756">
    <property type="entry name" value="UDP-Glycosyltransferase/glycogen phosphorylase"/>
    <property type="match status" value="1"/>
</dbReference>
<proteinExistence type="predicted"/>
<name>A0A1W1CBF4_9ZZZZ</name>
<dbReference type="Pfam" id="PF13439">
    <property type="entry name" value="Glyco_transf_4"/>
    <property type="match status" value="1"/>
</dbReference>
<feature type="domain" description="Glycosyltransferase subfamily 4-like N-terminal" evidence="2">
    <location>
        <begin position="15"/>
        <end position="174"/>
    </location>
</feature>
<dbReference type="Gene3D" id="3.40.50.2000">
    <property type="entry name" value="Glycogen Phosphorylase B"/>
    <property type="match status" value="2"/>
</dbReference>
<dbReference type="PANTHER" id="PTHR12526:SF630">
    <property type="entry name" value="GLYCOSYLTRANSFERASE"/>
    <property type="match status" value="1"/>
</dbReference>
<gene>
    <name evidence="3" type="ORF">MNB_SV-14-669</name>
</gene>